<comment type="similarity">
    <text evidence="1">Belongs to the carbohydrate kinase PfkB family.</text>
</comment>
<dbReference type="PANTHER" id="PTHR43085:SF49">
    <property type="entry name" value="5-DEHYDRO-2-DEOXYGLUCONOKINASE"/>
    <property type="match status" value="1"/>
</dbReference>
<sequence>MQEYSEKARSFDVLCLGRAAVDLYGEQIGARLEDVQTFARYLGGSPANTAVGAARLGLRVGMISRVGDEHNGRFVREALQREGVDVSQVGIDPQRLTALVFLGLKDQDTFPLLFYRQHCADMGLKAEHVNPACIAASRALLISGTHLSHPDTRGACLRAMHAARAAGTRVVLDIDYRPVLWGLTSLGMGEQRYVASPSVSGEIQSVLPLCDLVVGTEEEVHIAGGSEDTVAALRRIRAVTSALIVMKRGPMGCSAFPGAIADDLNDAVQGPGFPIEVFNVLGAGDAFMAGLLRGWVRDEPLGDALRYANACGALVVSRHGCAPAMPSWIELSHFLAHGSRCMRLREDTLLEHLHRASTRAAVPPFLAILAFDHRAQLEDLAMRSGANAQRIARFKQLVAQAAEQGYALEQAEQRLAGATGTVALPGPGVIVDGRYGGAVLNRLTGTGLWIGRPVELPGSRPLAFEDGDQLALALRSWPAEQVVKCLLAHHPDDEMGLAMRQIASVQALARACQGTGHELLLELIPPRDLPAGSDTVARGVQQIYAADVRPDWWKLPPPDMTGWALLTETITRHDPLCRGVLLLGLEASEEQLWHGFRAAAGQPLCKGFAVGRTLFAEAASAWFAGELDDAGVVAQVATRYRRLIRLWQDSQAVGPEAAGTLRIDTQEMTP</sequence>
<evidence type="ECO:0000313" key="8">
    <source>
        <dbReference type="EMBL" id="QBK06582.1"/>
    </source>
</evidence>
<dbReference type="Gene3D" id="3.20.20.70">
    <property type="entry name" value="Aldolase class I"/>
    <property type="match status" value="1"/>
</dbReference>
<dbReference type="InterPro" id="IPR011611">
    <property type="entry name" value="PfkB_dom"/>
</dbReference>
<dbReference type="PROSITE" id="PS00584">
    <property type="entry name" value="PFKB_KINASES_2"/>
    <property type="match status" value="1"/>
</dbReference>
<dbReference type="AlphaFoldDB" id="A0A4P6UMT3"/>
<evidence type="ECO:0000313" key="9">
    <source>
        <dbReference type="Proteomes" id="UP000292939"/>
    </source>
</evidence>
<dbReference type="InterPro" id="IPR013785">
    <property type="entry name" value="Aldolase_TIM"/>
</dbReference>
<evidence type="ECO:0000256" key="5">
    <source>
        <dbReference type="ARBA" id="ARBA00022840"/>
    </source>
</evidence>
<protein>
    <submittedName>
        <fullName evidence="8">5-dehydro-2-deoxygluconokinase</fullName>
        <ecNumber evidence="8">2.7.1.92</ecNumber>
    </submittedName>
</protein>
<dbReference type="CDD" id="cd01166">
    <property type="entry name" value="KdgK"/>
    <property type="match status" value="1"/>
</dbReference>
<dbReference type="Gene3D" id="2.20.150.10">
    <property type="entry name" value="putative 5-dehydro-2- deoxygluconokinase"/>
    <property type="match status" value="1"/>
</dbReference>
<proteinExistence type="inferred from homology"/>
<dbReference type="PANTHER" id="PTHR43085">
    <property type="entry name" value="HEXOKINASE FAMILY MEMBER"/>
    <property type="match status" value="1"/>
</dbReference>
<keyword evidence="5" id="KW-0067">ATP-binding</keyword>
<dbReference type="EC" id="2.7.1.92" evidence="8"/>
<dbReference type="InterPro" id="IPR030830">
    <property type="entry name" value="Myo_inos_IolC"/>
</dbReference>
<keyword evidence="3" id="KW-0547">Nucleotide-binding</keyword>
<dbReference type="GO" id="GO:0005524">
    <property type="term" value="F:ATP binding"/>
    <property type="evidence" value="ECO:0007669"/>
    <property type="project" value="UniProtKB-KW"/>
</dbReference>
<dbReference type="Gene3D" id="3.40.1190.20">
    <property type="match status" value="1"/>
</dbReference>
<dbReference type="InterPro" id="IPR050306">
    <property type="entry name" value="PfkB_Carbo_kinase"/>
</dbReference>
<name>A0A4P6UMT3_9BURK</name>
<dbReference type="OrthoDB" id="9792663at2"/>
<dbReference type="EMBL" id="CP031395">
    <property type="protein sequence ID" value="QBK06582.1"/>
    <property type="molecule type" value="Genomic_DNA"/>
</dbReference>
<dbReference type="GO" id="GO:0047590">
    <property type="term" value="F:5-dehydro-2-deoxygluconokinase activity"/>
    <property type="evidence" value="ECO:0007669"/>
    <property type="project" value="UniProtKB-EC"/>
</dbReference>
<dbReference type="InterPro" id="IPR002173">
    <property type="entry name" value="Carboh/pur_kinase_PfkB_CS"/>
</dbReference>
<evidence type="ECO:0000256" key="3">
    <source>
        <dbReference type="ARBA" id="ARBA00022741"/>
    </source>
</evidence>
<dbReference type="InterPro" id="IPR023314">
    <property type="entry name" value="Myo_inos_IolC-like_sf"/>
</dbReference>
<organism evidence="8 9">
    <name type="scientific">Hylemonella gracilis</name>
    <dbReference type="NCBI Taxonomy" id="80880"/>
    <lineage>
        <taxon>Bacteria</taxon>
        <taxon>Pseudomonadati</taxon>
        <taxon>Pseudomonadota</taxon>
        <taxon>Betaproteobacteria</taxon>
        <taxon>Burkholderiales</taxon>
        <taxon>Comamonadaceae</taxon>
        <taxon>Hylemonella</taxon>
    </lineage>
</organism>
<evidence type="ECO:0000256" key="4">
    <source>
        <dbReference type="ARBA" id="ARBA00022777"/>
    </source>
</evidence>
<dbReference type="InterPro" id="IPR018659">
    <property type="entry name" value="DUF2090"/>
</dbReference>
<dbReference type="Pfam" id="PF09863">
    <property type="entry name" value="DUF2090"/>
    <property type="match status" value="1"/>
</dbReference>
<dbReference type="SUPFAM" id="SSF53613">
    <property type="entry name" value="Ribokinase-like"/>
    <property type="match status" value="1"/>
</dbReference>
<dbReference type="InterPro" id="IPR029056">
    <property type="entry name" value="Ribokinase-like"/>
</dbReference>
<evidence type="ECO:0000259" key="7">
    <source>
        <dbReference type="Pfam" id="PF09863"/>
    </source>
</evidence>
<evidence type="ECO:0000256" key="1">
    <source>
        <dbReference type="ARBA" id="ARBA00010688"/>
    </source>
</evidence>
<reference evidence="8 9" key="1">
    <citation type="submission" date="2018-07" db="EMBL/GenBank/DDBJ databases">
        <title>Exploring interactions and the metabolic potential of the ultra-small soil bacteria Hylemonella gracilis.</title>
        <authorList>
            <person name="Tyc O."/>
            <person name="Kulkarni P."/>
            <person name="Gawehns F."/>
            <person name="Hundscheid M."/>
            <person name="Zweers H."/>
            <person name="Garbeva P."/>
        </authorList>
    </citation>
    <scope>NUCLEOTIDE SEQUENCE [LARGE SCALE GENOMIC DNA]</scope>
    <source>
        <strain evidence="8 9">NS1</strain>
    </source>
</reference>
<dbReference type="NCBIfam" id="TIGR04382">
    <property type="entry name" value="myo_inos_iolC_N"/>
    <property type="match status" value="1"/>
</dbReference>
<dbReference type="Proteomes" id="UP000292939">
    <property type="component" value="Chromosome"/>
</dbReference>
<evidence type="ECO:0000259" key="6">
    <source>
        <dbReference type="Pfam" id="PF00294"/>
    </source>
</evidence>
<feature type="domain" description="DUF2090" evidence="7">
    <location>
        <begin position="330"/>
        <end position="650"/>
    </location>
</feature>
<dbReference type="KEGG" id="hgr:DW355_13070"/>
<accession>A0A4P6UMT3</accession>
<keyword evidence="4 8" id="KW-0418">Kinase</keyword>
<keyword evidence="2 8" id="KW-0808">Transferase</keyword>
<feature type="domain" description="Carbohydrate kinase PfkB" evidence="6">
    <location>
        <begin position="12"/>
        <end position="326"/>
    </location>
</feature>
<dbReference type="Pfam" id="PF00294">
    <property type="entry name" value="PfkB"/>
    <property type="match status" value="1"/>
</dbReference>
<gene>
    <name evidence="8" type="primary">iolC</name>
    <name evidence="8" type="ORF">DW355_13070</name>
</gene>
<evidence type="ECO:0000256" key="2">
    <source>
        <dbReference type="ARBA" id="ARBA00022679"/>
    </source>
</evidence>